<feature type="region of interest" description="Disordered" evidence="1">
    <location>
        <begin position="343"/>
        <end position="459"/>
    </location>
</feature>
<sequence>MNKAPLGWVVVNIAVQTLIRQVLSSKDYLNYVCLVQNGVIERFDLDEIRQLNILAAWIELVISVEEYNFEQERIDNTMLDFYSSILFSILVVTHCPIKGEEFSPLSLLDDPPPQLGSTAYVPIIAQVPQRELSFEDDTSTNKLGDGYQYYKAGSHLNKPKQEQYGGLQELLKNHKNLERRPISKRKSDHIARITERDINEHQRRIKKREVVTQLTSEFQHDKFKNRFIDEDLDSGWGSVHQYRPLEDQKTNLFSSLDSTSTSVNKREVLERMKRYLDNEELIGGSNHHRLFESQKEVLRRLFYNKHAHDSPRRVKRDLDHLVSALLSRTERAASVLSPAIDAVDENPSHWRPTLSQTDKPQFVTSKLHRQATSMSFDKTLSNPAERGRSVTSNEDKLSALDNANPRSNEIPQKSQADSMYATSHNSDRNREYLYREDPGHRGSDFDNRNYQGDDYKLSSSPQRGRIIYYADLPEVVHHGPSEDQGFSNNRYRSIDSGDIGPYQTYEPSVSDEFKYPREGRFEDSRYSSAPIAVSTGDRYRYQPRPSYTIIDADRNPPLRRPYIGYQSQPAPPQNYYNDGPGRYNRIPSPYLPASTGRSQYDRPDSYDDGRRYVNGGQYSPRHREAVKPSGTSGGYSAPIIGEDPYRDYNPRQPAPWSMQIGTRLTVKDDGRPMNPRPGRPGRPFYVESQQGRDQYPPRFRRTDDPAASE</sequence>
<proteinExistence type="predicted"/>
<protein>
    <submittedName>
        <fullName evidence="2">Uncharacterized protein</fullName>
    </submittedName>
</protein>
<name>A0A7R9JRI9_TIMGE</name>
<feature type="compositionally biased region" description="Basic and acidic residues" evidence="1">
    <location>
        <begin position="425"/>
        <end position="456"/>
    </location>
</feature>
<organism evidence="2">
    <name type="scientific">Timema genevievae</name>
    <name type="common">Walking stick</name>
    <dbReference type="NCBI Taxonomy" id="629358"/>
    <lineage>
        <taxon>Eukaryota</taxon>
        <taxon>Metazoa</taxon>
        <taxon>Ecdysozoa</taxon>
        <taxon>Arthropoda</taxon>
        <taxon>Hexapoda</taxon>
        <taxon>Insecta</taxon>
        <taxon>Pterygota</taxon>
        <taxon>Neoptera</taxon>
        <taxon>Polyneoptera</taxon>
        <taxon>Phasmatodea</taxon>
        <taxon>Timematodea</taxon>
        <taxon>Timematoidea</taxon>
        <taxon>Timematidae</taxon>
        <taxon>Timema</taxon>
    </lineage>
</organism>
<feature type="compositionally biased region" description="Basic and acidic residues" evidence="1">
    <location>
        <begin position="599"/>
        <end position="611"/>
    </location>
</feature>
<evidence type="ECO:0000313" key="2">
    <source>
        <dbReference type="EMBL" id="CAD7588033.1"/>
    </source>
</evidence>
<dbReference type="EMBL" id="OE839647">
    <property type="protein sequence ID" value="CAD7588033.1"/>
    <property type="molecule type" value="Genomic_DNA"/>
</dbReference>
<feature type="region of interest" description="Disordered" evidence="1">
    <location>
        <begin position="579"/>
        <end position="709"/>
    </location>
</feature>
<evidence type="ECO:0000256" key="1">
    <source>
        <dbReference type="SAM" id="MobiDB-lite"/>
    </source>
</evidence>
<feature type="compositionally biased region" description="Polar residues" evidence="1">
    <location>
        <begin position="353"/>
        <end position="382"/>
    </location>
</feature>
<dbReference type="AlphaFoldDB" id="A0A7R9JRI9"/>
<feature type="compositionally biased region" description="Basic and acidic residues" evidence="1">
    <location>
        <begin position="385"/>
        <end position="398"/>
    </location>
</feature>
<feature type="compositionally biased region" description="Basic and acidic residues" evidence="1">
    <location>
        <begin position="700"/>
        <end position="709"/>
    </location>
</feature>
<feature type="compositionally biased region" description="Polar residues" evidence="1">
    <location>
        <begin position="404"/>
        <end position="424"/>
    </location>
</feature>
<gene>
    <name evidence="2" type="ORF">TGEB3V08_LOCUS2155</name>
</gene>
<accession>A0A7R9JRI9</accession>
<reference evidence="2" key="1">
    <citation type="submission" date="2020-11" db="EMBL/GenBank/DDBJ databases">
        <authorList>
            <person name="Tran Van P."/>
        </authorList>
    </citation>
    <scope>NUCLEOTIDE SEQUENCE</scope>
</reference>